<dbReference type="EMBL" id="JAGEVG010000009">
    <property type="protein sequence ID" value="MBO3098423.1"/>
    <property type="molecule type" value="Genomic_DNA"/>
</dbReference>
<dbReference type="RefSeq" id="WP_208233566.1">
    <property type="nucleotide sequence ID" value="NZ_JAGEVG010000009.1"/>
</dbReference>
<keyword evidence="1" id="KW-0732">Signal</keyword>
<name>A0ABS3SU48_9FLAO</name>
<feature type="signal peptide" evidence="1">
    <location>
        <begin position="1"/>
        <end position="21"/>
    </location>
</feature>
<reference evidence="2 3" key="1">
    <citation type="submission" date="2021-03" db="EMBL/GenBank/DDBJ databases">
        <title>Gelidibacter sp. nov., isolated from costal sediment.</title>
        <authorList>
            <person name="Lun K.-Y."/>
        </authorList>
    </citation>
    <scope>NUCLEOTIDE SEQUENCE [LARGE SCALE GENOMIC DNA]</scope>
    <source>
        <strain evidence="2 3">DF109</strain>
    </source>
</reference>
<proteinExistence type="predicted"/>
<accession>A0ABS3SU48</accession>
<evidence type="ECO:0000256" key="1">
    <source>
        <dbReference type="SAM" id="SignalP"/>
    </source>
</evidence>
<organism evidence="2 3">
    <name type="scientific">Gelidibacter pelagius</name>
    <dbReference type="NCBI Taxonomy" id="2819985"/>
    <lineage>
        <taxon>Bacteria</taxon>
        <taxon>Pseudomonadati</taxon>
        <taxon>Bacteroidota</taxon>
        <taxon>Flavobacteriia</taxon>
        <taxon>Flavobacteriales</taxon>
        <taxon>Flavobacteriaceae</taxon>
        <taxon>Gelidibacter</taxon>
    </lineage>
</organism>
<dbReference type="Gene3D" id="1.25.40.390">
    <property type="match status" value="1"/>
</dbReference>
<dbReference type="InterPro" id="IPR011990">
    <property type="entry name" value="TPR-like_helical_dom_sf"/>
</dbReference>
<keyword evidence="2" id="KW-0449">Lipoprotein</keyword>
<dbReference type="InterPro" id="IPR041662">
    <property type="entry name" value="SusD-like_2"/>
</dbReference>
<gene>
    <name evidence="2" type="ORF">J4051_09100</name>
</gene>
<sequence length="529" mass="58390">MKKIKYIGILALMTGFSLVSSCGEGIEDANVNNNSPEQVPTNTIFNHATEQYLSASRDAFNHGRLTLNWMEYWAQNSYADEDRYLYRETSASGLYNVAYLVATDLKTIIEYNTNEDTKTEAAALGDNDNQIAASRIMLAYIFHQHTNTFGDVPYWSYGSDDPEFEALQVDDILSPVFASQEKIYADILKELRESADMINVNAPVFSNGDNIFNGDATKWKRFANSLILRVATMLKEVDASTADAAITAAIADGVMTSNNDSAAQFYDNVGGNENPMWKAFIDRTDFGVSAPFVDLMKGVTGNFGPDPRLFSMAAPISASIQSIKDATYPASTNYSDYVGVPYAYGNVNRIGFDLYSFPSSDVLSPTFREVLMEYSEVEFLLSELNGFAQENYEKAVTASMEKWNVPAGDIATFVANLPPANEENVLNQKYVALYMQGHQAYAEFRRTGYPNSTILFLPDETYTLSPAQAAAAGEASYKFLSGVDGLNTLPSRLRYPVTSQTLNGENRAAAVSKLSDGDTVFSKLFWDVN</sequence>
<comment type="caution">
    <text evidence="2">The sequence shown here is derived from an EMBL/GenBank/DDBJ whole genome shotgun (WGS) entry which is preliminary data.</text>
</comment>
<feature type="chain" id="PRO_5046621290" evidence="1">
    <location>
        <begin position="22"/>
        <end position="529"/>
    </location>
</feature>
<protein>
    <submittedName>
        <fullName evidence="2">SusD/RagB family nutrient-binding outer membrane lipoprotein</fullName>
    </submittedName>
</protein>
<dbReference type="Pfam" id="PF12771">
    <property type="entry name" value="SusD-like_2"/>
    <property type="match status" value="1"/>
</dbReference>
<keyword evidence="3" id="KW-1185">Reference proteome</keyword>
<evidence type="ECO:0000313" key="3">
    <source>
        <dbReference type="Proteomes" id="UP000681315"/>
    </source>
</evidence>
<dbReference type="Proteomes" id="UP000681315">
    <property type="component" value="Unassembled WGS sequence"/>
</dbReference>
<dbReference type="PROSITE" id="PS51257">
    <property type="entry name" value="PROKAR_LIPOPROTEIN"/>
    <property type="match status" value="1"/>
</dbReference>
<evidence type="ECO:0000313" key="2">
    <source>
        <dbReference type="EMBL" id="MBO3098423.1"/>
    </source>
</evidence>
<dbReference type="SUPFAM" id="SSF48452">
    <property type="entry name" value="TPR-like"/>
    <property type="match status" value="1"/>
</dbReference>